<evidence type="ECO:0000313" key="1">
    <source>
        <dbReference type="EMBL" id="GBG12037.1"/>
    </source>
</evidence>
<sequence length="200" mass="22352">MQRLNGWLTAALATLLITLAMTVVMGWFDGGARAKGEVAVMRQEQNNRLTNVNLVDILAEVPLREKLGHVEWNGNVLTLELIVSPGKNRPQSLFSDVGKLTGLAFREVTNIERLLVRISERGEERKTLLAAIDLRRSDAWLEDELQSMAYADPVHDEVWRQRLRLSFTRAWETRFGSVSGFSADALPTPAEAGEPEDVAN</sequence>
<dbReference type="AlphaFoldDB" id="A0A2R5EZT1"/>
<reference evidence="1 2" key="1">
    <citation type="submission" date="2017-08" db="EMBL/GenBank/DDBJ databases">
        <title>Substantial Increase in Enzyme Production by Combined Drug-Resistance Mutations in Paenibacillus agaridevorans.</title>
        <authorList>
            <person name="Tanaka Y."/>
            <person name="Funane K."/>
            <person name="Hosaka T."/>
            <person name="Shiwa Y."/>
            <person name="Fujita N."/>
            <person name="Miyazaki T."/>
            <person name="Yoshikawa H."/>
            <person name="Murakami K."/>
            <person name="Kasahara K."/>
            <person name="Inaoka T."/>
            <person name="Hiraga Y."/>
            <person name="Ochi K."/>
        </authorList>
    </citation>
    <scope>NUCLEOTIDE SEQUENCE [LARGE SCALE GENOMIC DNA]</scope>
    <source>
        <strain evidence="1 2">T-3040</strain>
    </source>
</reference>
<dbReference type="EMBL" id="BDQX01000458">
    <property type="protein sequence ID" value="GBG12037.1"/>
    <property type="molecule type" value="Genomic_DNA"/>
</dbReference>
<gene>
    <name evidence="1" type="ORF">PAT3040_06898</name>
</gene>
<comment type="caution">
    <text evidence="1">The sequence shown here is derived from an EMBL/GenBank/DDBJ whole genome shotgun (WGS) entry which is preliminary data.</text>
</comment>
<protein>
    <submittedName>
        <fullName evidence="1">Uncharacterized protein</fullName>
    </submittedName>
</protein>
<accession>A0A2R5EZT1</accession>
<evidence type="ECO:0000313" key="2">
    <source>
        <dbReference type="Proteomes" id="UP000245202"/>
    </source>
</evidence>
<dbReference type="Proteomes" id="UP000245202">
    <property type="component" value="Unassembled WGS sequence"/>
</dbReference>
<organism evidence="1 2">
    <name type="scientific">Paenibacillus agaridevorans</name>
    <dbReference type="NCBI Taxonomy" id="171404"/>
    <lineage>
        <taxon>Bacteria</taxon>
        <taxon>Bacillati</taxon>
        <taxon>Bacillota</taxon>
        <taxon>Bacilli</taxon>
        <taxon>Bacillales</taxon>
        <taxon>Paenibacillaceae</taxon>
        <taxon>Paenibacillus</taxon>
    </lineage>
</organism>
<proteinExistence type="predicted"/>
<dbReference type="RefSeq" id="WP_108996181.1">
    <property type="nucleotide sequence ID" value="NZ_BDQX01000458.1"/>
</dbReference>
<name>A0A2R5EZT1_9BACL</name>
<keyword evidence="2" id="KW-1185">Reference proteome</keyword>